<dbReference type="GO" id="GO:0005886">
    <property type="term" value="C:plasma membrane"/>
    <property type="evidence" value="ECO:0007669"/>
    <property type="project" value="UniProtKB-SubCell"/>
</dbReference>
<organism evidence="8 9">
    <name type="scientific">Coptotermes formosanus</name>
    <name type="common">Formosan subterranean termite</name>
    <dbReference type="NCBI Taxonomy" id="36987"/>
    <lineage>
        <taxon>Eukaryota</taxon>
        <taxon>Metazoa</taxon>
        <taxon>Ecdysozoa</taxon>
        <taxon>Arthropoda</taxon>
        <taxon>Hexapoda</taxon>
        <taxon>Insecta</taxon>
        <taxon>Pterygota</taxon>
        <taxon>Neoptera</taxon>
        <taxon>Polyneoptera</taxon>
        <taxon>Dictyoptera</taxon>
        <taxon>Blattodea</taxon>
        <taxon>Blattoidea</taxon>
        <taxon>Termitoidae</taxon>
        <taxon>Rhinotermitidae</taxon>
        <taxon>Coptotermes</taxon>
    </lineage>
</organism>
<protein>
    <submittedName>
        <fullName evidence="8">Uncharacterized protein</fullName>
    </submittedName>
</protein>
<evidence type="ECO:0000256" key="4">
    <source>
        <dbReference type="ARBA" id="ARBA00022989"/>
    </source>
</evidence>
<evidence type="ECO:0000256" key="5">
    <source>
        <dbReference type="ARBA" id="ARBA00023136"/>
    </source>
</evidence>
<evidence type="ECO:0000313" key="8">
    <source>
        <dbReference type="EMBL" id="GFG39766.1"/>
    </source>
</evidence>
<comment type="subcellular location">
    <subcellularLocation>
        <location evidence="1">Cell membrane</location>
        <topology evidence="1">Multi-pass membrane protein</topology>
    </subcellularLocation>
</comment>
<keyword evidence="4" id="KW-1133">Transmembrane helix</keyword>
<proteinExistence type="predicted"/>
<evidence type="ECO:0000256" key="3">
    <source>
        <dbReference type="ARBA" id="ARBA00022692"/>
    </source>
</evidence>
<evidence type="ECO:0000256" key="6">
    <source>
        <dbReference type="ARBA" id="ARBA00023170"/>
    </source>
</evidence>
<dbReference type="PANTHER" id="PTHR42643:SF40">
    <property type="entry name" value="IONOTROPIC RECEPTOR 41A-RELATED"/>
    <property type="match status" value="1"/>
</dbReference>
<feature type="non-terminal residue" evidence="8">
    <location>
        <position position="562"/>
    </location>
</feature>
<dbReference type="OrthoDB" id="8182981at2759"/>
<reference evidence="9" key="1">
    <citation type="submission" date="2020-01" db="EMBL/GenBank/DDBJ databases">
        <title>Draft genome sequence of the Termite Coptotermes fromosanus.</title>
        <authorList>
            <person name="Itakura S."/>
            <person name="Yosikawa Y."/>
            <person name="Umezawa K."/>
        </authorList>
    </citation>
    <scope>NUCLEOTIDE SEQUENCE [LARGE SCALE GENOMIC DNA]</scope>
</reference>
<keyword evidence="2" id="KW-1003">Cell membrane</keyword>
<keyword evidence="7" id="KW-0325">Glycoprotein</keyword>
<keyword evidence="5" id="KW-0472">Membrane</keyword>
<dbReference type="AlphaFoldDB" id="A0A6L2Q4U8"/>
<dbReference type="InterPro" id="IPR052192">
    <property type="entry name" value="Insect_Ionotropic_Sensory_Rcpt"/>
</dbReference>
<dbReference type="EMBL" id="BLKM01001080">
    <property type="protein sequence ID" value="GFG39766.1"/>
    <property type="molecule type" value="Genomic_DNA"/>
</dbReference>
<dbReference type="Proteomes" id="UP000502823">
    <property type="component" value="Unassembled WGS sequence"/>
</dbReference>
<name>A0A6L2Q4U8_COPFO</name>
<sequence length="562" mass="64151">MVIPVRKNALAQAKVITDLGNYWGEVFDNGTGNGVLGLVAIDKADIGFSAFYAWPNGYKAVDFPASHMRSSVTMVTPRPKLLPGWMMPVMPFSGAVWGAVGACLVGATYTLCKLQKFVDKYLDCRKIKQIMTSNTVNTLHKTQIHITKQIYKKLLQHNLMIAKADKGKTFGIIDKNSYKNKGLDFPQDNRYKKRQKDPIGTYYKQTQKAMQDRGFTGPRGITFSLEHLPDPVLNYNGETLLFAAHFRQPARQAEPVLTDGLHCAAHVRHVGKPGAHIPMGFKRSSTCSGPALRLLVPVPRRGYLRHLQRWSRFCVVVTQVAPPFYRYEPPIEMIEDLASRNVIWAGNHVSWTWSIEEDDNPDLQTITRNFRCLTNEQMNEIGQRSGDLAFGIERLQGGHFTTEPHINEATVIHRRIMRGTLYWSHLYMLVRKGSPYAQRFRKLVARIRDAGLPLYWEADVIRNYMSERLQLQISTSRLLNKNTGPTKLNLSKLQEYVQGAEIHTLLCAQCGDNAVSQRNLYEWTEMLKKTRKSMTDAERWRYTSTSISDEKLEEPRAMVRED</sequence>
<keyword evidence="9" id="KW-1185">Reference proteome</keyword>
<evidence type="ECO:0000256" key="7">
    <source>
        <dbReference type="ARBA" id="ARBA00023180"/>
    </source>
</evidence>
<keyword evidence="3" id="KW-0812">Transmembrane</keyword>
<evidence type="ECO:0000256" key="1">
    <source>
        <dbReference type="ARBA" id="ARBA00004651"/>
    </source>
</evidence>
<dbReference type="InParanoid" id="A0A6L2Q4U8"/>
<dbReference type="PANTHER" id="PTHR42643">
    <property type="entry name" value="IONOTROPIC RECEPTOR 20A-RELATED"/>
    <property type="match status" value="1"/>
</dbReference>
<dbReference type="Gene3D" id="3.40.190.10">
    <property type="entry name" value="Periplasmic binding protein-like II"/>
    <property type="match status" value="1"/>
</dbReference>
<gene>
    <name evidence="8" type="ORF">Cfor_00130</name>
</gene>
<keyword evidence="6" id="KW-0675">Receptor</keyword>
<evidence type="ECO:0000256" key="2">
    <source>
        <dbReference type="ARBA" id="ARBA00022475"/>
    </source>
</evidence>
<evidence type="ECO:0000313" key="9">
    <source>
        <dbReference type="Proteomes" id="UP000502823"/>
    </source>
</evidence>
<accession>A0A6L2Q4U8</accession>
<comment type="caution">
    <text evidence="8">The sequence shown here is derived from an EMBL/GenBank/DDBJ whole genome shotgun (WGS) entry which is preliminary data.</text>
</comment>
<dbReference type="SUPFAM" id="SSF53850">
    <property type="entry name" value="Periplasmic binding protein-like II"/>
    <property type="match status" value="1"/>
</dbReference>